<keyword evidence="2" id="KW-0812">Transmembrane</keyword>
<feature type="compositionally biased region" description="Polar residues" evidence="1">
    <location>
        <begin position="159"/>
        <end position="187"/>
    </location>
</feature>
<feature type="transmembrane region" description="Helical" evidence="2">
    <location>
        <begin position="52"/>
        <end position="75"/>
    </location>
</feature>
<comment type="caution">
    <text evidence="3">The sequence shown here is derived from an EMBL/GenBank/DDBJ whole genome shotgun (WGS) entry which is preliminary data.</text>
</comment>
<evidence type="ECO:0000256" key="1">
    <source>
        <dbReference type="SAM" id="MobiDB-lite"/>
    </source>
</evidence>
<protein>
    <submittedName>
        <fullName evidence="3">Uncharacterized protein</fullName>
    </submittedName>
</protein>
<dbReference type="Proteomes" id="UP000474296">
    <property type="component" value="Unassembled WGS sequence"/>
</dbReference>
<organism evidence="3 4">
    <name type="scientific">Spongiivirga citrea</name>
    <dbReference type="NCBI Taxonomy" id="1481457"/>
    <lineage>
        <taxon>Bacteria</taxon>
        <taxon>Pseudomonadati</taxon>
        <taxon>Bacteroidota</taxon>
        <taxon>Flavobacteriia</taxon>
        <taxon>Flavobacteriales</taxon>
        <taxon>Flavobacteriaceae</taxon>
        <taxon>Spongiivirga</taxon>
    </lineage>
</organism>
<keyword evidence="2" id="KW-0472">Membrane</keyword>
<keyword evidence="4" id="KW-1185">Reference proteome</keyword>
<feature type="region of interest" description="Disordered" evidence="1">
    <location>
        <begin position="148"/>
        <end position="187"/>
    </location>
</feature>
<dbReference type="EMBL" id="JAABOQ010000001">
    <property type="protein sequence ID" value="NER15897.1"/>
    <property type="molecule type" value="Genomic_DNA"/>
</dbReference>
<feature type="transmembrane region" description="Helical" evidence="2">
    <location>
        <begin position="110"/>
        <end position="132"/>
    </location>
</feature>
<dbReference type="RefSeq" id="WP_164029162.1">
    <property type="nucleotide sequence ID" value="NZ_JAABOQ010000001.1"/>
</dbReference>
<sequence length="187" mass="21379">MAENSNRENIFNTIEKVEDDFEKKITQISAGALALSITFIDKIVDLSKAEHFWILIVGWILLTLTLSINLISILVSRKLNLQTIDEYDDFEREKIKEEELIKNVKKRNKFISNLDIISLAKLLSGIFMIVIFSSININNKSKIDMPDKDRIEKGRTIHVPQTNPQSSDTGNEKPNQNTTESNDNQDS</sequence>
<reference evidence="3 4" key="1">
    <citation type="submission" date="2020-01" db="EMBL/GenBank/DDBJ databases">
        <title>Spongiivirga citrea KCTC 32990T.</title>
        <authorList>
            <person name="Wang G."/>
        </authorList>
    </citation>
    <scope>NUCLEOTIDE SEQUENCE [LARGE SCALE GENOMIC DNA]</scope>
    <source>
        <strain evidence="3 4">KCTC 32990</strain>
    </source>
</reference>
<evidence type="ECO:0000313" key="3">
    <source>
        <dbReference type="EMBL" id="NER15897.1"/>
    </source>
</evidence>
<accession>A0A6M0CKF7</accession>
<dbReference type="AlphaFoldDB" id="A0A6M0CKF7"/>
<name>A0A6M0CKF7_9FLAO</name>
<evidence type="ECO:0000313" key="4">
    <source>
        <dbReference type="Proteomes" id="UP000474296"/>
    </source>
</evidence>
<evidence type="ECO:0000256" key="2">
    <source>
        <dbReference type="SAM" id="Phobius"/>
    </source>
</evidence>
<gene>
    <name evidence="3" type="ORF">GWK10_01680</name>
</gene>
<proteinExistence type="predicted"/>
<keyword evidence="2" id="KW-1133">Transmembrane helix</keyword>